<dbReference type="EMBL" id="JAHLUN010000003">
    <property type="protein sequence ID" value="KAG7767141.1"/>
    <property type="molecule type" value="Genomic_DNA"/>
</dbReference>
<evidence type="ECO:0000256" key="2">
    <source>
        <dbReference type="ARBA" id="ARBA00022771"/>
    </source>
</evidence>
<sequence>MSVSTSDSGRLVLPAVVIQYADGTSQNLIIEVGPANSNNTNQAQETAARSPEHPQEDNLSAENAEQPSESSGIRGVDYPAFDVSNEGVYREQHIANNLLDNLISPFYRSLGGNNSASQQTNSISVPFYRNLTPASEPSRNIILTVNYIYGQPNPLQPSENNNSLSGSLILHVPNINESDDENLQVLIRLATTIALRTIATSVKKASGISAEQFDKLEVRKIADLKEKQCAICYDDYEDDNPEAINQIGQKRKRAEDETDETGEHQPKKMRKMANEIKSQSGTTDMAKKEVVYNHAPVEMPCGHVFGRGCLREWLKTNNSCPLCRHSMLHGNESSATRNSNSENETTIILPNLARVISEIRPLIEGFNSRHLTFVMPDQHSVEPSGAIPVPLPTPVTPQESVDSRSSSTNHSSVLGLVRGLLQNLNGRLRNPVRVNEDEPSNLINQEFLQRMPTIRTNQQGAPLNHSSFLRRRRRVLQPRRVLRSTGLSSQQFVNRDPLFPVGVASRRTSDGVHTSTLFSNSNEDDDPPVAERETDT</sequence>
<feature type="compositionally biased region" description="Polar residues" evidence="5">
    <location>
        <begin position="57"/>
        <end position="71"/>
    </location>
</feature>
<dbReference type="Gene3D" id="3.30.40.10">
    <property type="entry name" value="Zinc/RING finger domain, C3HC4 (zinc finger)"/>
    <property type="match status" value="1"/>
</dbReference>
<name>A0ABQ7RJL6_9ASCO</name>
<feature type="region of interest" description="Disordered" evidence="5">
    <location>
        <begin position="248"/>
        <end position="271"/>
    </location>
</feature>
<feature type="compositionally biased region" description="Polar residues" evidence="5">
    <location>
        <begin position="396"/>
        <end position="410"/>
    </location>
</feature>
<feature type="region of interest" description="Disordered" evidence="5">
    <location>
        <begin position="503"/>
        <end position="536"/>
    </location>
</feature>
<feature type="compositionally biased region" description="Polar residues" evidence="5">
    <location>
        <begin position="511"/>
        <end position="521"/>
    </location>
</feature>
<evidence type="ECO:0000256" key="4">
    <source>
        <dbReference type="PROSITE-ProRule" id="PRU00175"/>
    </source>
</evidence>
<dbReference type="SUPFAM" id="SSF57850">
    <property type="entry name" value="RING/U-box"/>
    <property type="match status" value="1"/>
</dbReference>
<dbReference type="InterPro" id="IPR013083">
    <property type="entry name" value="Znf_RING/FYVE/PHD"/>
</dbReference>
<dbReference type="PROSITE" id="PS50089">
    <property type="entry name" value="ZF_RING_2"/>
    <property type="match status" value="1"/>
</dbReference>
<evidence type="ECO:0000313" key="7">
    <source>
        <dbReference type="EMBL" id="KAG7767141.1"/>
    </source>
</evidence>
<dbReference type="InterPro" id="IPR051834">
    <property type="entry name" value="RING_finger_E3_ligase"/>
</dbReference>
<keyword evidence="2 4" id="KW-0863">Zinc-finger</keyword>
<evidence type="ECO:0000256" key="1">
    <source>
        <dbReference type="ARBA" id="ARBA00022723"/>
    </source>
</evidence>
<dbReference type="PANTHER" id="PTHR45931">
    <property type="entry name" value="SI:CH211-59O9.10"/>
    <property type="match status" value="1"/>
</dbReference>
<organism evidence="7 8">
    <name type="scientific">Ogataea haglerorum</name>
    <dbReference type="NCBI Taxonomy" id="1937702"/>
    <lineage>
        <taxon>Eukaryota</taxon>
        <taxon>Fungi</taxon>
        <taxon>Dikarya</taxon>
        <taxon>Ascomycota</taxon>
        <taxon>Saccharomycotina</taxon>
        <taxon>Pichiomycetes</taxon>
        <taxon>Pichiales</taxon>
        <taxon>Pichiaceae</taxon>
        <taxon>Ogataea</taxon>
    </lineage>
</organism>
<evidence type="ECO:0000256" key="5">
    <source>
        <dbReference type="SAM" id="MobiDB-lite"/>
    </source>
</evidence>
<dbReference type="PANTHER" id="PTHR45931:SF16">
    <property type="entry name" value="RING_U-BOX SUPERFAMILY PROTEIN"/>
    <property type="match status" value="1"/>
</dbReference>
<feature type="compositionally biased region" description="Polar residues" evidence="5">
    <location>
        <begin position="35"/>
        <end position="47"/>
    </location>
</feature>
<dbReference type="Proteomes" id="UP000697297">
    <property type="component" value="Unassembled WGS sequence"/>
</dbReference>
<gene>
    <name evidence="7" type="ORF">KL946_001240</name>
</gene>
<keyword evidence="3" id="KW-0862">Zinc</keyword>
<evidence type="ECO:0000256" key="3">
    <source>
        <dbReference type="ARBA" id="ARBA00022833"/>
    </source>
</evidence>
<evidence type="ECO:0000259" key="6">
    <source>
        <dbReference type="PROSITE" id="PS50089"/>
    </source>
</evidence>
<keyword evidence="8" id="KW-1185">Reference proteome</keyword>
<protein>
    <recommendedName>
        <fullName evidence="6">RING-type domain-containing protein</fullName>
    </recommendedName>
</protein>
<reference evidence="7 8" key="1">
    <citation type="journal article" date="2021" name="G3 (Bethesda)">
        <title>Genomic diversity, chromosomal rearrangements, and interspecies hybridization in the ogataea polymorpha species complex.</title>
        <authorList>
            <person name="Hanson S.J."/>
            <person name="Cinneide E.O."/>
            <person name="Salzberg L.I."/>
            <person name="Wolfe K.H."/>
            <person name="McGowan J."/>
            <person name="Fitzpatrick D.A."/>
            <person name="Matlin K."/>
        </authorList>
    </citation>
    <scope>NUCLEOTIDE SEQUENCE [LARGE SCALE GENOMIC DNA]</scope>
    <source>
        <strain evidence="7">81-436-3</strain>
    </source>
</reference>
<keyword evidence="1" id="KW-0479">Metal-binding</keyword>
<comment type="caution">
    <text evidence="7">The sequence shown here is derived from an EMBL/GenBank/DDBJ whole genome shotgun (WGS) entry which is preliminary data.</text>
</comment>
<accession>A0ABQ7RJL6</accession>
<dbReference type="Pfam" id="PF13639">
    <property type="entry name" value="zf-RING_2"/>
    <property type="match status" value="1"/>
</dbReference>
<feature type="region of interest" description="Disordered" evidence="5">
    <location>
        <begin position="34"/>
        <end position="77"/>
    </location>
</feature>
<dbReference type="InterPro" id="IPR001841">
    <property type="entry name" value="Znf_RING"/>
</dbReference>
<evidence type="ECO:0000313" key="8">
    <source>
        <dbReference type="Proteomes" id="UP000697297"/>
    </source>
</evidence>
<proteinExistence type="predicted"/>
<feature type="region of interest" description="Disordered" evidence="5">
    <location>
        <begin position="387"/>
        <end position="410"/>
    </location>
</feature>
<feature type="domain" description="RING-type" evidence="6">
    <location>
        <begin position="229"/>
        <end position="324"/>
    </location>
</feature>
<dbReference type="SMART" id="SM00184">
    <property type="entry name" value="RING"/>
    <property type="match status" value="1"/>
</dbReference>